<dbReference type="AlphaFoldDB" id="A0A918PRM5"/>
<accession>A0A918PRM5</accession>
<dbReference type="Proteomes" id="UP000622166">
    <property type="component" value="Unassembled WGS sequence"/>
</dbReference>
<proteinExistence type="predicted"/>
<evidence type="ECO:0000313" key="2">
    <source>
        <dbReference type="Proteomes" id="UP000622166"/>
    </source>
</evidence>
<evidence type="ECO:0000313" key="1">
    <source>
        <dbReference type="EMBL" id="GGZ19608.1"/>
    </source>
</evidence>
<keyword evidence="2" id="KW-1185">Reference proteome</keyword>
<organism evidence="1 2">
    <name type="scientific">Streptomyces poonensis</name>
    <dbReference type="NCBI Taxonomy" id="68255"/>
    <lineage>
        <taxon>Bacteria</taxon>
        <taxon>Bacillati</taxon>
        <taxon>Actinomycetota</taxon>
        <taxon>Actinomycetes</taxon>
        <taxon>Kitasatosporales</taxon>
        <taxon>Streptomycetaceae</taxon>
        <taxon>Streptomyces</taxon>
    </lineage>
</organism>
<protein>
    <submittedName>
        <fullName evidence="1">Uncharacterized protein</fullName>
    </submittedName>
</protein>
<reference evidence="1" key="2">
    <citation type="submission" date="2020-09" db="EMBL/GenBank/DDBJ databases">
        <authorList>
            <person name="Sun Q."/>
            <person name="Ohkuma M."/>
        </authorList>
    </citation>
    <scope>NUCLEOTIDE SEQUENCE</scope>
    <source>
        <strain evidence="1">JCM 4815</strain>
    </source>
</reference>
<comment type="caution">
    <text evidence="1">The sequence shown here is derived from an EMBL/GenBank/DDBJ whole genome shotgun (WGS) entry which is preliminary data.</text>
</comment>
<dbReference type="EMBL" id="BMVW01000009">
    <property type="protein sequence ID" value="GGZ19608.1"/>
    <property type="molecule type" value="Genomic_DNA"/>
</dbReference>
<name>A0A918PRM5_9ACTN</name>
<sequence>MRVPSFAPLARCAGTRVVRCPQSVRSAPRNGRRTVMGPVEINGLPAHVPLAHAVVVRLPLTCLLLVAGAA</sequence>
<gene>
    <name evidence="1" type="ORF">GCM10010365_44760</name>
</gene>
<reference evidence="1" key="1">
    <citation type="journal article" date="2014" name="Int. J. Syst. Evol. Microbiol.">
        <title>Complete genome sequence of Corynebacterium casei LMG S-19264T (=DSM 44701T), isolated from a smear-ripened cheese.</title>
        <authorList>
            <consortium name="US DOE Joint Genome Institute (JGI-PGF)"/>
            <person name="Walter F."/>
            <person name="Albersmeier A."/>
            <person name="Kalinowski J."/>
            <person name="Ruckert C."/>
        </authorList>
    </citation>
    <scope>NUCLEOTIDE SEQUENCE</scope>
    <source>
        <strain evidence="1">JCM 4815</strain>
    </source>
</reference>